<dbReference type="EMBL" id="CP039352">
    <property type="protein sequence ID" value="QCE04396.1"/>
    <property type="molecule type" value="Genomic_DNA"/>
</dbReference>
<reference evidence="2 3" key="1">
    <citation type="submission" date="2019-04" db="EMBL/GenBank/DDBJ databases">
        <title>An improved genome assembly and genetic linkage map for asparagus bean, Vigna unguiculata ssp. sesquipedialis.</title>
        <authorList>
            <person name="Xia Q."/>
            <person name="Zhang R."/>
            <person name="Dong Y."/>
        </authorList>
    </citation>
    <scope>NUCLEOTIDE SEQUENCE [LARGE SCALE GENOMIC DNA]</scope>
    <source>
        <tissue evidence="2">Leaf</tissue>
    </source>
</reference>
<feature type="region of interest" description="Disordered" evidence="1">
    <location>
        <begin position="1"/>
        <end position="21"/>
    </location>
</feature>
<proteinExistence type="predicted"/>
<accession>A0A4D6MSG2</accession>
<dbReference type="AlphaFoldDB" id="A0A4D6MSG2"/>
<sequence>MEKPEEKRSLPLGRRTPVCGGEKDAPGTITVWNLCGRRGRRRMKGLWRCGGVEVWRCGGVK</sequence>
<evidence type="ECO:0000256" key="1">
    <source>
        <dbReference type="SAM" id="MobiDB-lite"/>
    </source>
</evidence>
<evidence type="ECO:0000313" key="2">
    <source>
        <dbReference type="EMBL" id="QCE04396.1"/>
    </source>
</evidence>
<organism evidence="2 3">
    <name type="scientific">Vigna unguiculata</name>
    <name type="common">Cowpea</name>
    <dbReference type="NCBI Taxonomy" id="3917"/>
    <lineage>
        <taxon>Eukaryota</taxon>
        <taxon>Viridiplantae</taxon>
        <taxon>Streptophyta</taxon>
        <taxon>Embryophyta</taxon>
        <taxon>Tracheophyta</taxon>
        <taxon>Spermatophyta</taxon>
        <taxon>Magnoliopsida</taxon>
        <taxon>eudicotyledons</taxon>
        <taxon>Gunneridae</taxon>
        <taxon>Pentapetalae</taxon>
        <taxon>rosids</taxon>
        <taxon>fabids</taxon>
        <taxon>Fabales</taxon>
        <taxon>Fabaceae</taxon>
        <taxon>Papilionoideae</taxon>
        <taxon>50 kb inversion clade</taxon>
        <taxon>NPAAA clade</taxon>
        <taxon>indigoferoid/millettioid clade</taxon>
        <taxon>Phaseoleae</taxon>
        <taxon>Vigna</taxon>
    </lineage>
</organism>
<protein>
    <submittedName>
        <fullName evidence="2">Uncharacterized protein</fullName>
    </submittedName>
</protein>
<gene>
    <name evidence="2" type="ORF">DEO72_LG8g2432</name>
</gene>
<dbReference type="Proteomes" id="UP000501690">
    <property type="component" value="Linkage Group LG8"/>
</dbReference>
<keyword evidence="3" id="KW-1185">Reference proteome</keyword>
<name>A0A4D6MSG2_VIGUN</name>
<evidence type="ECO:0000313" key="3">
    <source>
        <dbReference type="Proteomes" id="UP000501690"/>
    </source>
</evidence>